<accession>A0A975YIT5</accession>
<reference evidence="2" key="1">
    <citation type="submission" date="2021-06" db="EMBL/GenBank/DDBJ databases">
        <title>Elioraea tepida, sp. nov., a moderately thermophilic aerobic anoxygenic phototrophic bacterium isolated from an alkaline siliceous hot spring mat community in Yellowstone National Park, WY, USA.</title>
        <authorList>
            <person name="Saini M.K."/>
            <person name="Yoshida S."/>
            <person name="Sebastian A."/>
            <person name="Hirose S."/>
            <person name="Hara E."/>
            <person name="Tamaki H."/>
            <person name="Soulier N.T."/>
            <person name="Albert I."/>
            <person name="Hanada S."/>
            <person name="Bryant D.A."/>
            <person name="Tank M."/>
        </authorList>
    </citation>
    <scope>NUCLEOTIDE SEQUENCE</scope>
    <source>
        <strain evidence="2">MS-P2</strain>
    </source>
</reference>
<dbReference type="EMBL" id="CP076448">
    <property type="protein sequence ID" value="QXM24130.1"/>
    <property type="molecule type" value="Genomic_DNA"/>
</dbReference>
<dbReference type="InterPro" id="IPR000182">
    <property type="entry name" value="GNAT_dom"/>
</dbReference>
<evidence type="ECO:0000313" key="2">
    <source>
        <dbReference type="EMBL" id="QXM24130.1"/>
    </source>
</evidence>
<dbReference type="AlphaFoldDB" id="A0A975YIT5"/>
<proteinExistence type="predicted"/>
<name>A0A975YIT5_9PROT</name>
<sequence>MPVGTASLAAEDADSCPDLTPWLASVFVVPDRRGRGYGRVLVAAVECAARLGGFSMIWLFTDKAAGLCASLGWCPAGSVKDHGRRYLLIAARPRPSCRVARFQWHVIVGCLSCGARACRANVRRSLLERSGQD</sequence>
<organism evidence="2 3">
    <name type="scientific">Elioraea tepida</name>
    <dbReference type="NCBI Taxonomy" id="2843330"/>
    <lineage>
        <taxon>Bacteria</taxon>
        <taxon>Pseudomonadati</taxon>
        <taxon>Pseudomonadota</taxon>
        <taxon>Alphaproteobacteria</taxon>
        <taxon>Acetobacterales</taxon>
        <taxon>Elioraeaceae</taxon>
        <taxon>Elioraea</taxon>
    </lineage>
</organism>
<dbReference type="Pfam" id="PF00583">
    <property type="entry name" value="Acetyltransf_1"/>
    <property type="match status" value="1"/>
</dbReference>
<keyword evidence="3" id="KW-1185">Reference proteome</keyword>
<feature type="domain" description="N-acetyltransferase" evidence="1">
    <location>
        <begin position="1"/>
        <end position="95"/>
    </location>
</feature>
<dbReference type="CDD" id="cd04301">
    <property type="entry name" value="NAT_SF"/>
    <property type="match status" value="1"/>
</dbReference>
<protein>
    <submittedName>
        <fullName evidence="2">GNAT family N-acetyltransferase</fullName>
    </submittedName>
</protein>
<gene>
    <name evidence="2" type="ORF">KO353_12760</name>
</gene>
<dbReference type="GO" id="GO:0016747">
    <property type="term" value="F:acyltransferase activity, transferring groups other than amino-acyl groups"/>
    <property type="evidence" value="ECO:0007669"/>
    <property type="project" value="InterPro"/>
</dbReference>
<dbReference type="KEGG" id="elio:KO353_12760"/>
<dbReference type="PROSITE" id="PS51186">
    <property type="entry name" value="GNAT"/>
    <property type="match status" value="1"/>
</dbReference>
<evidence type="ECO:0000313" key="3">
    <source>
        <dbReference type="Proteomes" id="UP000694001"/>
    </source>
</evidence>
<dbReference type="Proteomes" id="UP000694001">
    <property type="component" value="Chromosome"/>
</dbReference>
<evidence type="ECO:0000259" key="1">
    <source>
        <dbReference type="PROSITE" id="PS51186"/>
    </source>
</evidence>